<keyword evidence="2" id="KW-1185">Reference proteome</keyword>
<protein>
    <recommendedName>
        <fullName evidence="3">PepSY domain-containing protein</fullName>
    </recommendedName>
</protein>
<dbReference type="OrthoDB" id="4713284at2"/>
<dbReference type="Proteomes" id="UP000247973">
    <property type="component" value="Unassembled WGS sequence"/>
</dbReference>
<dbReference type="AlphaFoldDB" id="A0A2V3PJA4"/>
<reference evidence="1 2" key="1">
    <citation type="submission" date="2018-03" db="EMBL/GenBank/DDBJ databases">
        <title>Genomic Encyclopedia of Archaeal and Bacterial Type Strains, Phase II (KMG-II): from individual species to whole genera.</title>
        <authorList>
            <person name="Goeker M."/>
        </authorList>
    </citation>
    <scope>NUCLEOTIDE SEQUENCE [LARGE SCALE GENOMIC DNA]</scope>
    <source>
        <strain evidence="1 2">DSM 100214</strain>
    </source>
</reference>
<organism evidence="1 2">
    <name type="scientific">Dysgonomonas alginatilytica</name>
    <dbReference type="NCBI Taxonomy" id="1605892"/>
    <lineage>
        <taxon>Bacteria</taxon>
        <taxon>Pseudomonadati</taxon>
        <taxon>Bacteroidota</taxon>
        <taxon>Bacteroidia</taxon>
        <taxon>Bacteroidales</taxon>
        <taxon>Dysgonomonadaceae</taxon>
        <taxon>Dysgonomonas</taxon>
    </lineage>
</organism>
<evidence type="ECO:0000313" key="2">
    <source>
        <dbReference type="Proteomes" id="UP000247973"/>
    </source>
</evidence>
<dbReference type="RefSeq" id="WP_146212781.1">
    <property type="nucleotide sequence ID" value="NZ_QICL01000030.1"/>
</dbReference>
<name>A0A2V3PJA4_9BACT</name>
<proteinExistence type="predicted"/>
<sequence length="94" mass="10896">MNKLHISFISMLMTLLLFSCKELTTEGLRQHIKEEITTEVAQINGVKVIDFQMVHEQGNYYNGTLTTKENGEVFVYDVIVTYDGSNYKWEIITE</sequence>
<dbReference type="EMBL" id="QICL01000030">
    <property type="protein sequence ID" value="PXV60163.1"/>
    <property type="molecule type" value="Genomic_DNA"/>
</dbReference>
<accession>A0A2V3PJA4</accession>
<dbReference type="PROSITE" id="PS51257">
    <property type="entry name" value="PROKAR_LIPOPROTEIN"/>
    <property type="match status" value="1"/>
</dbReference>
<evidence type="ECO:0008006" key="3">
    <source>
        <dbReference type="Google" id="ProtNLM"/>
    </source>
</evidence>
<gene>
    <name evidence="1" type="ORF">CLV62_13011</name>
</gene>
<evidence type="ECO:0000313" key="1">
    <source>
        <dbReference type="EMBL" id="PXV60163.1"/>
    </source>
</evidence>
<comment type="caution">
    <text evidence="1">The sequence shown here is derived from an EMBL/GenBank/DDBJ whole genome shotgun (WGS) entry which is preliminary data.</text>
</comment>